<dbReference type="InterPro" id="IPR025187">
    <property type="entry name" value="DUF4112"/>
</dbReference>
<organism evidence="1 2">
    <name type="scientific">Thalassolituus maritimus</name>
    <dbReference type="NCBI Taxonomy" id="484498"/>
    <lineage>
        <taxon>Bacteria</taxon>
        <taxon>Pseudomonadati</taxon>
        <taxon>Pseudomonadota</taxon>
        <taxon>Gammaproteobacteria</taxon>
        <taxon>Oceanospirillales</taxon>
        <taxon>Oceanospirillaceae</taxon>
        <taxon>Thalassolituus</taxon>
    </lineage>
</organism>
<name>A0A1N7NJY2_9GAMM</name>
<dbReference type="EMBL" id="FTOH01000007">
    <property type="protein sequence ID" value="SIS98674.1"/>
    <property type="molecule type" value="Genomic_DNA"/>
</dbReference>
<sequence length="116" mass="13027">MATPEDLERLKQVERFARMMDAQFRIPFTRFSIGLDGIIGLLPGIGDGASFLMALYPVVLAHRSGAGFWLKFRMVMNIAVDTVIGAIPLIGDLFDIGFKANLRNAKLLRKFLEERQ</sequence>
<dbReference type="RefSeq" id="WP_076516366.1">
    <property type="nucleotide sequence ID" value="NZ_CAJWBH010000007.1"/>
</dbReference>
<evidence type="ECO:0000313" key="1">
    <source>
        <dbReference type="EMBL" id="SIS98674.1"/>
    </source>
</evidence>
<gene>
    <name evidence="1" type="ORF">SAMN05421686_10774</name>
</gene>
<dbReference type="STRING" id="484498.SAMN05421686_10774"/>
<reference evidence="2" key="1">
    <citation type="submission" date="2017-01" db="EMBL/GenBank/DDBJ databases">
        <authorList>
            <person name="Varghese N."/>
            <person name="Submissions S."/>
        </authorList>
    </citation>
    <scope>NUCLEOTIDE SEQUENCE [LARGE SCALE GENOMIC DNA]</scope>
    <source>
        <strain evidence="2">DSM 24913</strain>
    </source>
</reference>
<dbReference type="Pfam" id="PF13430">
    <property type="entry name" value="DUF4112"/>
    <property type="match status" value="1"/>
</dbReference>
<dbReference type="PANTHER" id="PTHR35519:SF2">
    <property type="entry name" value="PH DOMAIN PROTEIN"/>
    <property type="match status" value="1"/>
</dbReference>
<dbReference type="PANTHER" id="PTHR35519">
    <property type="entry name" value="MEMBRANE PROTEINS"/>
    <property type="match status" value="1"/>
</dbReference>
<protein>
    <recommendedName>
        <fullName evidence="3">DUF4112 domain-containing protein</fullName>
    </recommendedName>
</protein>
<dbReference type="AlphaFoldDB" id="A0A1N7NJY2"/>
<keyword evidence="2" id="KW-1185">Reference proteome</keyword>
<evidence type="ECO:0008006" key="3">
    <source>
        <dbReference type="Google" id="ProtNLM"/>
    </source>
</evidence>
<proteinExistence type="predicted"/>
<dbReference type="Proteomes" id="UP000185639">
    <property type="component" value="Unassembled WGS sequence"/>
</dbReference>
<evidence type="ECO:0000313" key="2">
    <source>
        <dbReference type="Proteomes" id="UP000185639"/>
    </source>
</evidence>
<accession>A0A1N7NJY2</accession>